<feature type="domain" description="Fe-S metabolism associated" evidence="2">
    <location>
        <begin position="26"/>
        <end position="143"/>
    </location>
</feature>
<evidence type="ECO:0000313" key="4">
    <source>
        <dbReference type="Proteomes" id="UP000199527"/>
    </source>
</evidence>
<proteinExistence type="inferred from homology"/>
<gene>
    <name evidence="3" type="ORF">SAMN04488540_101414</name>
</gene>
<dbReference type="SUPFAM" id="SSF82649">
    <property type="entry name" value="SufE/NifU"/>
    <property type="match status" value="1"/>
</dbReference>
<dbReference type="Gene3D" id="3.90.1010.10">
    <property type="match status" value="1"/>
</dbReference>
<dbReference type="EMBL" id="FNEM01000001">
    <property type="protein sequence ID" value="SDI44191.1"/>
    <property type="molecule type" value="Genomic_DNA"/>
</dbReference>
<dbReference type="Pfam" id="PF02657">
    <property type="entry name" value="SufE"/>
    <property type="match status" value="1"/>
</dbReference>
<evidence type="ECO:0000313" key="3">
    <source>
        <dbReference type="EMBL" id="SDI44191.1"/>
    </source>
</evidence>
<protein>
    <submittedName>
        <fullName evidence="3">Cysteine desulfuration protein SufE</fullName>
    </submittedName>
</protein>
<dbReference type="AlphaFoldDB" id="A0A1G8KL70"/>
<dbReference type="RefSeq" id="WP_090361149.1">
    <property type="nucleotide sequence ID" value="NZ_FNEM01000001.1"/>
</dbReference>
<accession>A0A1G8KL70</accession>
<dbReference type="PANTHER" id="PTHR43597">
    <property type="entry name" value="SULFUR ACCEPTOR PROTEIN CSDE"/>
    <property type="match status" value="1"/>
</dbReference>
<comment type="similarity">
    <text evidence="1">Belongs to the SufE family.</text>
</comment>
<reference evidence="4" key="1">
    <citation type="submission" date="2016-10" db="EMBL/GenBank/DDBJ databases">
        <authorList>
            <person name="Varghese N."/>
            <person name="Submissions S."/>
        </authorList>
    </citation>
    <scope>NUCLEOTIDE SEQUENCE [LARGE SCALE GENOMIC DNA]</scope>
    <source>
        <strain evidence="4">DSM 23317</strain>
    </source>
</reference>
<dbReference type="OrthoDB" id="9799320at2"/>
<organism evidence="3 4">
    <name type="scientific">Ferrimonas sediminum</name>
    <dbReference type="NCBI Taxonomy" id="718193"/>
    <lineage>
        <taxon>Bacteria</taxon>
        <taxon>Pseudomonadati</taxon>
        <taxon>Pseudomonadota</taxon>
        <taxon>Gammaproteobacteria</taxon>
        <taxon>Alteromonadales</taxon>
        <taxon>Ferrimonadaceae</taxon>
        <taxon>Ferrimonas</taxon>
    </lineage>
</organism>
<dbReference type="PANTHER" id="PTHR43597:SF5">
    <property type="entry name" value="SUFE-LIKE PROTEIN 2, CHLOROPLASTIC"/>
    <property type="match status" value="1"/>
</dbReference>
<dbReference type="Proteomes" id="UP000199527">
    <property type="component" value="Unassembled WGS sequence"/>
</dbReference>
<keyword evidence="4" id="KW-1185">Reference proteome</keyword>
<evidence type="ECO:0000256" key="1">
    <source>
        <dbReference type="ARBA" id="ARBA00010282"/>
    </source>
</evidence>
<sequence length="149" mass="16503">MTKPGVQQFIDSPLGNQIDQAELNRELMAVSHWQGRYRIIMKLGNRMPALEPRWQQASAKVSGCESAAWLYHHQDEQGVHHFLADSESRIIKGLLVLILSACNHKTSAQLAQLDLSGWFDTLGLSAHLSPSRANGLSALVTAILAHQQQ</sequence>
<name>A0A1G8KL70_9GAMM</name>
<dbReference type="InterPro" id="IPR003808">
    <property type="entry name" value="Fe-S_metab-assoc_dom"/>
</dbReference>
<evidence type="ECO:0000259" key="2">
    <source>
        <dbReference type="Pfam" id="PF02657"/>
    </source>
</evidence>